<accession>A0ABP5K0M0</accession>
<proteinExistence type="predicted"/>
<sequence length="143" mass="14560">MPDGVPEEAGCPEVQPASSSETAASTTAGAVRRLRATLMTAGPLPWGTAAAAGSPSLAGATATSGDSPREHPARPTGTPPIAPRPRAERPNPVRDGPTPYGTARFPVADQSPPPAPTGRYLANCSARYCTATRTSRSRSRSGV</sequence>
<feature type="compositionally biased region" description="Low complexity" evidence="1">
    <location>
        <begin position="47"/>
        <end position="65"/>
    </location>
</feature>
<gene>
    <name evidence="2" type="ORF">GCM10009759_73930</name>
</gene>
<organism evidence="2 3">
    <name type="scientific">Kitasatospora saccharophila</name>
    <dbReference type="NCBI Taxonomy" id="407973"/>
    <lineage>
        <taxon>Bacteria</taxon>
        <taxon>Bacillati</taxon>
        <taxon>Actinomycetota</taxon>
        <taxon>Actinomycetes</taxon>
        <taxon>Kitasatosporales</taxon>
        <taxon>Streptomycetaceae</taxon>
        <taxon>Kitasatospora</taxon>
    </lineage>
</organism>
<evidence type="ECO:0000313" key="2">
    <source>
        <dbReference type="EMBL" id="GAA2123060.1"/>
    </source>
</evidence>
<feature type="region of interest" description="Disordered" evidence="1">
    <location>
        <begin position="1"/>
        <end position="29"/>
    </location>
</feature>
<feature type="compositionally biased region" description="Low complexity" evidence="1">
    <location>
        <begin position="17"/>
        <end position="28"/>
    </location>
</feature>
<evidence type="ECO:0000256" key="1">
    <source>
        <dbReference type="SAM" id="MobiDB-lite"/>
    </source>
</evidence>
<reference evidence="3" key="1">
    <citation type="journal article" date="2019" name="Int. J. Syst. Evol. Microbiol.">
        <title>The Global Catalogue of Microorganisms (GCM) 10K type strain sequencing project: providing services to taxonomists for standard genome sequencing and annotation.</title>
        <authorList>
            <consortium name="The Broad Institute Genomics Platform"/>
            <consortium name="The Broad Institute Genome Sequencing Center for Infectious Disease"/>
            <person name="Wu L."/>
            <person name="Ma J."/>
        </authorList>
    </citation>
    <scope>NUCLEOTIDE SEQUENCE [LARGE SCALE GENOMIC DNA]</scope>
    <source>
        <strain evidence="3">JCM 14559</strain>
    </source>
</reference>
<evidence type="ECO:0000313" key="3">
    <source>
        <dbReference type="Proteomes" id="UP001500897"/>
    </source>
</evidence>
<keyword evidence="3" id="KW-1185">Reference proteome</keyword>
<comment type="caution">
    <text evidence="2">The sequence shown here is derived from an EMBL/GenBank/DDBJ whole genome shotgun (WGS) entry which is preliminary data.</text>
</comment>
<dbReference type="EMBL" id="BAAANS010000090">
    <property type="protein sequence ID" value="GAA2123060.1"/>
    <property type="molecule type" value="Genomic_DNA"/>
</dbReference>
<feature type="region of interest" description="Disordered" evidence="1">
    <location>
        <begin position="44"/>
        <end position="123"/>
    </location>
</feature>
<name>A0ABP5K0M0_9ACTN</name>
<dbReference type="Proteomes" id="UP001500897">
    <property type="component" value="Unassembled WGS sequence"/>
</dbReference>
<protein>
    <submittedName>
        <fullName evidence="2">Uncharacterized protein</fullName>
    </submittedName>
</protein>